<accession>A0ABR7F181</accession>
<keyword evidence="2" id="KW-1185">Reference proteome</keyword>
<proteinExistence type="predicted"/>
<name>A0ABR7F181_9FIRM</name>
<sequence>MVYVTWNDTEDEEPNVISFTAWEEAEGFCKENGLKTEECCTVMNW</sequence>
<dbReference type="RefSeq" id="WP_186840159.1">
    <property type="nucleotide sequence ID" value="NZ_JACOOZ010000003.1"/>
</dbReference>
<comment type="caution">
    <text evidence="1">The sequence shown here is derived from an EMBL/GenBank/DDBJ whole genome shotgun (WGS) entry which is preliminary data.</text>
</comment>
<protein>
    <submittedName>
        <fullName evidence="1">Uncharacterized protein</fullName>
    </submittedName>
</protein>
<dbReference type="EMBL" id="JACOOZ010000003">
    <property type="protein sequence ID" value="MBC5667378.1"/>
    <property type="molecule type" value="Genomic_DNA"/>
</dbReference>
<dbReference type="Proteomes" id="UP000597877">
    <property type="component" value="Unassembled WGS sequence"/>
</dbReference>
<evidence type="ECO:0000313" key="1">
    <source>
        <dbReference type="EMBL" id="MBC5667378.1"/>
    </source>
</evidence>
<organism evidence="1 2">
    <name type="scientific">Eubacterium segne</name>
    <dbReference type="NCBI Taxonomy" id="2763045"/>
    <lineage>
        <taxon>Bacteria</taxon>
        <taxon>Bacillati</taxon>
        <taxon>Bacillota</taxon>
        <taxon>Clostridia</taxon>
        <taxon>Eubacteriales</taxon>
        <taxon>Eubacteriaceae</taxon>
        <taxon>Eubacterium</taxon>
    </lineage>
</organism>
<evidence type="ECO:0000313" key="2">
    <source>
        <dbReference type="Proteomes" id="UP000597877"/>
    </source>
</evidence>
<gene>
    <name evidence="1" type="ORF">H8S00_05175</name>
</gene>
<reference evidence="1 2" key="1">
    <citation type="submission" date="2020-08" db="EMBL/GenBank/DDBJ databases">
        <title>Genome public.</title>
        <authorList>
            <person name="Liu C."/>
            <person name="Sun Q."/>
        </authorList>
    </citation>
    <scope>NUCLEOTIDE SEQUENCE [LARGE SCALE GENOMIC DNA]</scope>
    <source>
        <strain evidence="1 2">BX4</strain>
    </source>
</reference>